<dbReference type="SMR" id="A0A6C1E1F5"/>
<name>A0A6C1E1F5_SACPS</name>
<accession>A0A6C1E1F5</accession>
<dbReference type="FunFam" id="2.130.10.10:FF:000012">
    <property type="entry name" value="Putative pleiotropic regulator 1"/>
    <property type="match status" value="1"/>
</dbReference>
<dbReference type="InterPro" id="IPR019775">
    <property type="entry name" value="WD40_repeat_CS"/>
</dbReference>
<dbReference type="CDD" id="cd00200">
    <property type="entry name" value="WD40"/>
    <property type="match status" value="1"/>
</dbReference>
<comment type="subcellular location">
    <subcellularLocation>
        <location evidence="9">Nucleus</location>
    </subcellularLocation>
</comment>
<evidence type="ECO:0000256" key="9">
    <source>
        <dbReference type="RuleBase" id="RU369036"/>
    </source>
</evidence>
<dbReference type="EMBL" id="CP048997">
    <property type="protein sequence ID" value="QID82829.1"/>
    <property type="molecule type" value="Genomic_DNA"/>
</dbReference>
<dbReference type="Pfam" id="PF00400">
    <property type="entry name" value="WD40"/>
    <property type="match status" value="5"/>
</dbReference>
<dbReference type="PRINTS" id="PR00320">
    <property type="entry name" value="GPROTEINBRPT"/>
</dbReference>
<dbReference type="PROSITE" id="PS50082">
    <property type="entry name" value="WD_REPEATS_2"/>
    <property type="match status" value="4"/>
</dbReference>
<evidence type="ECO:0000313" key="10">
    <source>
        <dbReference type="EMBL" id="QID82829.1"/>
    </source>
</evidence>
<feature type="repeat" description="WD" evidence="8">
    <location>
        <begin position="262"/>
        <end position="303"/>
    </location>
</feature>
<dbReference type="InterPro" id="IPR015943">
    <property type="entry name" value="WD40/YVTN_repeat-like_dom_sf"/>
</dbReference>
<dbReference type="Gene3D" id="2.130.10.10">
    <property type="entry name" value="YVTN repeat-like/Quinoprotein amine dehydrogenase"/>
    <property type="match status" value="1"/>
</dbReference>
<protein>
    <recommendedName>
        <fullName evidence="7 9">Pre-mRNA-splicing factor PRP46</fullName>
    </recommendedName>
    <alternativeName>
        <fullName evidence="9">Pre-mRNA-processing protein 46</fullName>
    </alternativeName>
</protein>
<dbReference type="GO" id="GO:0071013">
    <property type="term" value="C:catalytic step 2 spliceosome"/>
    <property type="evidence" value="ECO:0007669"/>
    <property type="project" value="TreeGrafter"/>
</dbReference>
<dbReference type="Proteomes" id="UP000501346">
    <property type="component" value="Chromosome ScXVI"/>
</dbReference>
<evidence type="ECO:0000256" key="8">
    <source>
        <dbReference type="PROSITE-ProRule" id="PRU00221"/>
    </source>
</evidence>
<dbReference type="PANTHER" id="PTHR19923">
    <property type="entry name" value="WD40 REPEAT PROTEINPRL1/PRL2-RELATED"/>
    <property type="match status" value="1"/>
</dbReference>
<keyword evidence="5 9" id="KW-0508">mRNA splicing</keyword>
<keyword evidence="3 9" id="KW-0747">Spliceosome</keyword>
<evidence type="ECO:0000256" key="3">
    <source>
        <dbReference type="ARBA" id="ARBA00022728"/>
    </source>
</evidence>
<dbReference type="PROSITE" id="PS50294">
    <property type="entry name" value="WD_REPEATS_REGION"/>
    <property type="match status" value="4"/>
</dbReference>
<gene>
    <name evidence="10" type="primary">PRP46_1</name>
    <name evidence="10" type="ORF">GRS66_005261</name>
</gene>
<dbReference type="AlphaFoldDB" id="A0A6C1E1F5"/>
<comment type="subunit">
    <text evidence="9">Associated with the spliceosome.</text>
</comment>
<evidence type="ECO:0000256" key="6">
    <source>
        <dbReference type="ARBA" id="ARBA00025726"/>
    </source>
</evidence>
<dbReference type="OrthoDB" id="10256122at2759"/>
<dbReference type="GO" id="GO:0000398">
    <property type="term" value="P:mRNA splicing, via spliceosome"/>
    <property type="evidence" value="ECO:0007669"/>
    <property type="project" value="UniProtKB-UniRule"/>
</dbReference>
<dbReference type="GO" id="GO:0000974">
    <property type="term" value="C:Prp19 complex"/>
    <property type="evidence" value="ECO:0007669"/>
    <property type="project" value="TreeGrafter"/>
</dbReference>
<dbReference type="InterPro" id="IPR045241">
    <property type="entry name" value="Prp46/PLRG1-like"/>
</dbReference>
<organism evidence="10 11">
    <name type="scientific">Saccharomyces pastorianus</name>
    <name type="common">Lager yeast</name>
    <name type="synonym">Saccharomyces cerevisiae x Saccharomyces eubayanus</name>
    <dbReference type="NCBI Taxonomy" id="27292"/>
    <lineage>
        <taxon>Eukaryota</taxon>
        <taxon>Fungi</taxon>
        <taxon>Dikarya</taxon>
        <taxon>Ascomycota</taxon>
        <taxon>Saccharomycotina</taxon>
        <taxon>Saccharomycetes</taxon>
        <taxon>Saccharomycetales</taxon>
        <taxon>Saccharomycetaceae</taxon>
        <taxon>Saccharomyces</taxon>
    </lineage>
</organism>
<proteinExistence type="inferred from homology"/>
<keyword evidence="9" id="KW-0539">Nucleus</keyword>
<evidence type="ECO:0000256" key="4">
    <source>
        <dbReference type="ARBA" id="ARBA00022737"/>
    </source>
</evidence>
<feature type="repeat" description="WD" evidence="8">
    <location>
        <begin position="220"/>
        <end position="261"/>
    </location>
</feature>
<comment type="similarity">
    <text evidence="6 9">Belongs to the WD repeat PRL1/PRL2 family.</text>
</comment>
<dbReference type="InterPro" id="IPR020472">
    <property type="entry name" value="WD40_PAC1"/>
</dbReference>
<dbReference type="SMART" id="SM00320">
    <property type="entry name" value="WD40"/>
    <property type="match status" value="7"/>
</dbReference>
<comment type="function">
    <text evidence="9">Involved in pre-mRNA splicing and required for cell cycle progression at G2/M.</text>
</comment>
<feature type="repeat" description="WD" evidence="8">
    <location>
        <begin position="135"/>
        <end position="177"/>
    </location>
</feature>
<sequence>MDGNDHKVENLGDVDKFYSRIRWNNQFSYMATLPPHLQSEMEGQKSLLMRYDTYRKESSSFSGEGKKVTLQHVPTDFSEASQAVISKKDHDTHASAFVNKIFQPEVAEELIVNRYEKLLSQRPEWHAPWKLSRVINGHLGWVRCVAIDPVDNEWFITGSNDTTMKVWDLATGKLKTTLAGHVMTVRDVAVSDRHPYLFSVSEDKTVKCWDLEKNQIIRDYYGHLSGVRTVSIHPTLDLIATAGRDSVIKLWDMRTRIPVITLVGHKGPINQVQCTPVDPQVVSSSTDATVRLWDVVAGKTMKVLTHHKRSVRATALHPKEFSVASACTDDIRSWGLAEGSLLTNFESEKTGIINTLSINQDDVLFAGGDNGVLSFYDYKSGHKYQSLATREMVGSLEGERSVLCSTFDKTGLRLITGEADKSIKIWKQDETATKESEPGLAWNPNLSAKRF</sequence>
<keyword evidence="2 9" id="KW-0507">mRNA processing</keyword>
<evidence type="ECO:0000256" key="7">
    <source>
        <dbReference type="ARBA" id="ARBA00026147"/>
    </source>
</evidence>
<dbReference type="SUPFAM" id="SSF50978">
    <property type="entry name" value="WD40 repeat-like"/>
    <property type="match status" value="1"/>
</dbReference>
<dbReference type="PROSITE" id="PS00678">
    <property type="entry name" value="WD_REPEATS_1"/>
    <property type="match status" value="2"/>
</dbReference>
<reference evidence="10 11" key="1">
    <citation type="journal article" date="2019" name="BMC Genomics">
        <title>Chromosome level assembly and comparative genome analysis confirm lager-brewing yeasts originated from a single hybridization.</title>
        <authorList>
            <person name="Salazar A.N."/>
            <person name="Gorter de Vries A.R."/>
            <person name="van den Broek M."/>
            <person name="Brouwers N."/>
            <person name="de la Torre Cortes P."/>
            <person name="Kuijpers N.G.A."/>
            <person name="Daran J.G."/>
            <person name="Abeel T."/>
        </authorList>
    </citation>
    <scope>NUCLEOTIDE SEQUENCE [LARGE SCALE GENOMIC DNA]</scope>
    <source>
        <strain evidence="10 11">CBS 1483</strain>
    </source>
</reference>
<dbReference type="PANTHER" id="PTHR19923:SF0">
    <property type="entry name" value="PLEIOTROPIC REGULATOR 1"/>
    <property type="match status" value="1"/>
</dbReference>
<evidence type="ECO:0000256" key="5">
    <source>
        <dbReference type="ARBA" id="ARBA00023187"/>
    </source>
</evidence>
<feature type="repeat" description="WD" evidence="8">
    <location>
        <begin position="178"/>
        <end position="219"/>
    </location>
</feature>
<keyword evidence="1 8" id="KW-0853">WD repeat</keyword>
<dbReference type="InterPro" id="IPR001680">
    <property type="entry name" value="WD40_rpt"/>
</dbReference>
<evidence type="ECO:0000256" key="1">
    <source>
        <dbReference type="ARBA" id="ARBA00022574"/>
    </source>
</evidence>
<dbReference type="GO" id="GO:0071011">
    <property type="term" value="C:precatalytic spliceosome"/>
    <property type="evidence" value="ECO:0007669"/>
    <property type="project" value="TreeGrafter"/>
</dbReference>
<keyword evidence="11" id="KW-1185">Reference proteome</keyword>
<dbReference type="InterPro" id="IPR036322">
    <property type="entry name" value="WD40_repeat_dom_sf"/>
</dbReference>
<evidence type="ECO:0000256" key="2">
    <source>
        <dbReference type="ARBA" id="ARBA00022664"/>
    </source>
</evidence>
<evidence type="ECO:0000313" key="11">
    <source>
        <dbReference type="Proteomes" id="UP000501346"/>
    </source>
</evidence>
<keyword evidence="4 9" id="KW-0677">Repeat</keyword>